<evidence type="ECO:0000313" key="1">
    <source>
        <dbReference type="EMBL" id="ABP46844.1"/>
    </source>
</evidence>
<dbReference type="eggNOG" id="ENOG5033WAI">
    <property type="taxonomic scope" value="Bacteria"/>
</dbReference>
<protein>
    <submittedName>
        <fullName evidence="1">Uncharacterized protein</fullName>
    </submittedName>
</protein>
<reference evidence="1" key="2">
    <citation type="journal article" date="2013" name="PLoS ONE">
        <title>A Gene Expression Study of the Activities of Aromatic Ring-Cleavage Dioxygenases in Mycobacterium gilvum PYR-GCK to Changes in Salinity and pH during Pyrene Degradation.</title>
        <authorList>
            <person name="Badejo A.C."/>
            <person name="Badejo A.O."/>
            <person name="Shin K.H."/>
            <person name="Chai Y.G."/>
        </authorList>
    </citation>
    <scope>NUCLEOTIDE SEQUENCE [LARGE SCALE GENOMIC DNA]</scope>
    <source>
        <strain evidence="1">PYR-GCK</strain>
    </source>
</reference>
<reference evidence="1" key="1">
    <citation type="submission" date="2007-04" db="EMBL/GenBank/DDBJ databases">
        <authorList>
            <consortium name="US DOE Joint Genome Institute"/>
            <person name="Copeland A."/>
            <person name="Lucas S."/>
            <person name="Lapidus A."/>
            <person name="Barry K."/>
            <person name="Detter J.C."/>
            <person name="Glavina del Rio T."/>
            <person name="Hammon N."/>
            <person name="Israni S."/>
            <person name="Dalin E."/>
            <person name="Tice H."/>
            <person name="Pitluck S."/>
            <person name="Chain P."/>
            <person name="Malfatti S."/>
            <person name="Shin M."/>
            <person name="Vergez L."/>
            <person name="Schmutz J."/>
            <person name="Larimer F."/>
            <person name="Land M."/>
            <person name="Hauser L."/>
            <person name="Kyrpides N."/>
            <person name="Mikhailova N."/>
            <person name="Miller C."/>
            <person name="Richardson P."/>
        </authorList>
    </citation>
    <scope>NUCLEOTIDE SEQUENCE</scope>
    <source>
        <strain evidence="1">PYR-GCK</strain>
    </source>
</reference>
<sequence length="253" mass="27821">MDDDMTTPEFHSAAFDRASLTESPSYWDPATQCTVVYATPARERELWRDYARGACASYEKHGVAAALDLDALRTGHDTVLFAALVNSAGAVVGGLRARGPYRSADECHAVNEWDGQDGQAAVHKMVTDRIPFGVAEMKTAWVTDDPDENRRLTTAIARTPLHAMTLLDIQFIVATAASYVLKRWLSSGGLLATKIPATPYPDHRYDTKLAWWDRTTFTKHAEPSQVSAFFSEQRQLAETVPHLMGAPVTAPAL</sequence>
<name>A4TDL9_MYCGI</name>
<proteinExistence type="predicted"/>
<dbReference type="HOGENOM" id="CLU_096782_0_0_11"/>
<dbReference type="STRING" id="350054.Mflv_4375"/>
<accession>A4TDL9</accession>
<organism evidence="1">
    <name type="scientific">Mycolicibacterium gilvum (strain PYR-GCK)</name>
    <name type="common">Mycobacterium gilvum (strain PYR-GCK)</name>
    <dbReference type="NCBI Taxonomy" id="350054"/>
    <lineage>
        <taxon>Bacteria</taxon>
        <taxon>Bacillati</taxon>
        <taxon>Actinomycetota</taxon>
        <taxon>Actinomycetes</taxon>
        <taxon>Mycobacteriales</taxon>
        <taxon>Mycobacteriaceae</taxon>
        <taxon>Mycolicibacterium</taxon>
    </lineage>
</organism>
<dbReference type="AlphaFoldDB" id="A4TDL9"/>
<gene>
    <name evidence="1" type="ordered locus">Mflv_4375</name>
</gene>
<dbReference type="EMBL" id="CP000656">
    <property type="protein sequence ID" value="ABP46844.1"/>
    <property type="molecule type" value="Genomic_DNA"/>
</dbReference>
<dbReference type="KEGG" id="mgi:Mflv_4375"/>